<dbReference type="InterPro" id="IPR024728">
    <property type="entry name" value="PolY_HhH_motif"/>
</dbReference>
<dbReference type="Pfam" id="PF00817">
    <property type="entry name" value="IMS"/>
    <property type="match status" value="1"/>
</dbReference>
<feature type="domain" description="UmuC" evidence="8">
    <location>
        <begin position="7"/>
        <end position="196"/>
    </location>
</feature>
<dbReference type="Gene3D" id="1.10.150.20">
    <property type="entry name" value="5' to 3' exonuclease, C-terminal subdomain"/>
    <property type="match status" value="1"/>
</dbReference>
<dbReference type="Pfam" id="PF11799">
    <property type="entry name" value="IMS_C"/>
    <property type="match status" value="1"/>
</dbReference>
<dbReference type="GO" id="GO:0003887">
    <property type="term" value="F:DNA-directed DNA polymerase activity"/>
    <property type="evidence" value="ECO:0007669"/>
    <property type="project" value="UniProtKB-UniRule"/>
</dbReference>
<dbReference type="GO" id="GO:0009432">
    <property type="term" value="P:SOS response"/>
    <property type="evidence" value="ECO:0007669"/>
    <property type="project" value="TreeGrafter"/>
</dbReference>
<dbReference type="EC" id="2.7.7.7" evidence="6"/>
<protein>
    <recommendedName>
        <fullName evidence="6">DNA polymerase IV</fullName>
        <shortName evidence="6">Pol IV</shortName>
        <ecNumber evidence="6">2.7.7.7</ecNumber>
    </recommendedName>
</protein>
<dbReference type="InterPro" id="IPR043502">
    <property type="entry name" value="DNA/RNA_pol_sf"/>
</dbReference>
<feature type="binding site" evidence="6">
    <location>
        <position position="114"/>
    </location>
    <ligand>
        <name>Mg(2+)</name>
        <dbReference type="ChEBI" id="CHEBI:18420"/>
    </ligand>
</feature>
<dbReference type="InterPro" id="IPR001126">
    <property type="entry name" value="UmuC"/>
</dbReference>
<dbReference type="InterPro" id="IPR036775">
    <property type="entry name" value="DNA_pol_Y-fam_lit_finger_sf"/>
</dbReference>
<dbReference type="InterPro" id="IPR022880">
    <property type="entry name" value="DNApol_IV"/>
</dbReference>
<keyword evidence="4 6" id="KW-0227">DNA damage</keyword>
<keyword evidence="2 6" id="KW-0515">Mutator protein</keyword>
<dbReference type="GO" id="GO:0000287">
    <property type="term" value="F:magnesium ion binding"/>
    <property type="evidence" value="ECO:0007669"/>
    <property type="project" value="UniProtKB-UniRule"/>
</dbReference>
<dbReference type="HAMAP" id="MF_01113">
    <property type="entry name" value="DNApol_IV"/>
    <property type="match status" value="1"/>
</dbReference>
<dbReference type="InterPro" id="IPR017961">
    <property type="entry name" value="DNA_pol_Y-fam_little_finger"/>
</dbReference>
<reference evidence="9 10" key="1">
    <citation type="submission" date="2016-07" db="EMBL/GenBank/DDBJ databases">
        <title>Characterization of isolates of Eisenbergiella tayi derived from blood cultures, using whole genome sequencing.</title>
        <authorList>
            <person name="Burdz T."/>
            <person name="Wiebe D."/>
            <person name="Huynh C."/>
            <person name="Bernard K."/>
        </authorList>
    </citation>
    <scope>NUCLEOTIDE SEQUENCE [LARGE SCALE GENOMIC DNA]</scope>
    <source>
        <strain evidence="9 10">NML 110608</strain>
    </source>
</reference>
<dbReference type="SUPFAM" id="SSF56672">
    <property type="entry name" value="DNA/RNA polymerases"/>
    <property type="match status" value="1"/>
</dbReference>
<name>A0A1E3A7V7_9FIRM</name>
<feature type="compositionally biased region" description="Basic and acidic residues" evidence="7">
    <location>
        <begin position="407"/>
        <end position="429"/>
    </location>
</feature>
<sequence>MESRTIIFHIDVNSAFLSWSAAYRTDVLGEKPDLRTVPSIVGGDQEARHGIVLAKSTPARKYGIRTGEPIVAARKKCPNLIIIPPDFHIYVEKSIALIALLKQCSDKVVQYSIDEAWADFTGYEMLYGEPVAFAHELKDKIKEELKFTVNIGVSSNRLLSKMAGDFEKPDLVHTLFPEEIEEKMWPLPVERLFLVGKAAADKLHSLGIYTIGDLARTDPGAIKAHMKKHGEVIWNYAWGREEEETIEAKEGNKAYGNSMTTPVNVTDVEYARQILLSLSETVGMRLRADQAKISCVSITLRSSDFENRNRQMQLSSATDVTEEIYVSACRLFDELWDGKPLRLIGVSTSRVTYEEYRQYNLFDQEKYDRLEKCDKAIDSIRARFGEDSIMRASFLNSRISHTGGGLNKEKRAEAVSEPGRERKGKGEKN</sequence>
<evidence type="ECO:0000313" key="9">
    <source>
        <dbReference type="EMBL" id="ODM04306.1"/>
    </source>
</evidence>
<keyword evidence="6" id="KW-0479">Metal-binding</keyword>
<comment type="cofactor">
    <cofactor evidence="6">
        <name>Mg(2+)</name>
        <dbReference type="ChEBI" id="CHEBI:18420"/>
    </cofactor>
    <text evidence="6">Binds 2 magnesium ions per subunit.</text>
</comment>
<evidence type="ECO:0000256" key="4">
    <source>
        <dbReference type="ARBA" id="ARBA00022763"/>
    </source>
</evidence>
<dbReference type="InterPro" id="IPR050116">
    <property type="entry name" value="DNA_polymerase-Y"/>
</dbReference>
<feature type="active site" evidence="6">
    <location>
        <position position="115"/>
    </location>
</feature>
<dbReference type="InterPro" id="IPR043128">
    <property type="entry name" value="Rev_trsase/Diguanyl_cyclase"/>
</dbReference>
<dbReference type="GO" id="GO:0006261">
    <property type="term" value="P:DNA-templated DNA replication"/>
    <property type="evidence" value="ECO:0007669"/>
    <property type="project" value="UniProtKB-UniRule"/>
</dbReference>
<keyword evidence="6" id="KW-0235">DNA replication</keyword>
<dbReference type="PROSITE" id="PS50173">
    <property type="entry name" value="UMUC"/>
    <property type="match status" value="1"/>
</dbReference>
<dbReference type="Gene3D" id="3.30.70.270">
    <property type="match status" value="1"/>
</dbReference>
<comment type="catalytic activity">
    <reaction evidence="6">
        <text>DNA(n) + a 2'-deoxyribonucleoside 5'-triphosphate = DNA(n+1) + diphosphate</text>
        <dbReference type="Rhea" id="RHEA:22508"/>
        <dbReference type="Rhea" id="RHEA-COMP:17339"/>
        <dbReference type="Rhea" id="RHEA-COMP:17340"/>
        <dbReference type="ChEBI" id="CHEBI:33019"/>
        <dbReference type="ChEBI" id="CHEBI:61560"/>
        <dbReference type="ChEBI" id="CHEBI:173112"/>
        <dbReference type="EC" id="2.7.7.7"/>
    </reaction>
</comment>
<evidence type="ECO:0000256" key="1">
    <source>
        <dbReference type="ARBA" id="ARBA00010945"/>
    </source>
</evidence>
<evidence type="ECO:0000256" key="6">
    <source>
        <dbReference type="HAMAP-Rule" id="MF_01113"/>
    </source>
</evidence>
<dbReference type="RefSeq" id="WP_069154492.1">
    <property type="nucleotide sequence ID" value="NZ_MCGH01000003.1"/>
</dbReference>
<comment type="subunit">
    <text evidence="6">Monomer.</text>
</comment>
<comment type="similarity">
    <text evidence="1 6">Belongs to the DNA polymerase type-Y family.</text>
</comment>
<dbReference type="GO" id="GO:0006281">
    <property type="term" value="P:DNA repair"/>
    <property type="evidence" value="ECO:0007669"/>
    <property type="project" value="UniProtKB-UniRule"/>
</dbReference>
<dbReference type="PANTHER" id="PTHR11076">
    <property type="entry name" value="DNA REPAIR POLYMERASE UMUC / TRANSFERASE FAMILY MEMBER"/>
    <property type="match status" value="1"/>
</dbReference>
<comment type="subcellular location">
    <subcellularLocation>
        <location evidence="6">Cytoplasm</location>
    </subcellularLocation>
</comment>
<keyword evidence="5 6" id="KW-0239">DNA-directed DNA polymerase</keyword>
<dbReference type="Proteomes" id="UP000094067">
    <property type="component" value="Unassembled WGS sequence"/>
</dbReference>
<dbReference type="PATRIC" id="fig|1432052.4.peg.5682"/>
<keyword evidence="6" id="KW-0460">Magnesium</keyword>
<keyword evidence="6" id="KW-0963">Cytoplasm</keyword>
<dbReference type="GO" id="GO:0003684">
    <property type="term" value="F:damaged DNA binding"/>
    <property type="evidence" value="ECO:0007669"/>
    <property type="project" value="InterPro"/>
</dbReference>
<feature type="binding site" evidence="6">
    <location>
        <position position="11"/>
    </location>
    <ligand>
        <name>Mg(2+)</name>
        <dbReference type="ChEBI" id="CHEBI:18420"/>
    </ligand>
</feature>
<dbReference type="EMBL" id="MCGH01000003">
    <property type="protein sequence ID" value="ODM04306.1"/>
    <property type="molecule type" value="Genomic_DNA"/>
</dbReference>
<gene>
    <name evidence="9" type="primary">dinB_2</name>
    <name evidence="6" type="synonym">dinB</name>
    <name evidence="9" type="ORF">BEI61_05113</name>
</gene>
<feature type="site" description="Substrate discrimination" evidence="6">
    <location>
        <position position="16"/>
    </location>
</feature>
<dbReference type="Gene3D" id="3.40.1170.60">
    <property type="match status" value="1"/>
</dbReference>
<proteinExistence type="inferred from homology"/>
<dbReference type="GO" id="GO:0042276">
    <property type="term" value="P:error-prone translesion synthesis"/>
    <property type="evidence" value="ECO:0007669"/>
    <property type="project" value="TreeGrafter"/>
</dbReference>
<evidence type="ECO:0000256" key="3">
    <source>
        <dbReference type="ARBA" id="ARBA00022695"/>
    </source>
</evidence>
<dbReference type="GO" id="GO:0005829">
    <property type="term" value="C:cytosol"/>
    <property type="evidence" value="ECO:0007669"/>
    <property type="project" value="TreeGrafter"/>
</dbReference>
<keyword evidence="6" id="KW-0234">DNA repair</keyword>
<keyword evidence="6" id="KW-0238">DNA-binding</keyword>
<evidence type="ECO:0000256" key="5">
    <source>
        <dbReference type="ARBA" id="ARBA00022932"/>
    </source>
</evidence>
<evidence type="ECO:0000259" key="8">
    <source>
        <dbReference type="PROSITE" id="PS50173"/>
    </source>
</evidence>
<keyword evidence="3 6" id="KW-0548">Nucleotidyltransferase</keyword>
<dbReference type="AlphaFoldDB" id="A0A1E3A7V7"/>
<evidence type="ECO:0000256" key="7">
    <source>
        <dbReference type="SAM" id="MobiDB-lite"/>
    </source>
</evidence>
<keyword evidence="6 9" id="KW-0808">Transferase</keyword>
<feature type="region of interest" description="Disordered" evidence="7">
    <location>
        <begin position="403"/>
        <end position="429"/>
    </location>
</feature>
<dbReference type="CDD" id="cd03586">
    <property type="entry name" value="PolY_Pol_IV_kappa"/>
    <property type="match status" value="1"/>
</dbReference>
<dbReference type="SUPFAM" id="SSF100879">
    <property type="entry name" value="Lesion bypass DNA polymerase (Y-family), little finger domain"/>
    <property type="match status" value="1"/>
</dbReference>
<dbReference type="Gene3D" id="3.30.1490.100">
    <property type="entry name" value="DNA polymerase, Y-family, little finger domain"/>
    <property type="match status" value="1"/>
</dbReference>
<evidence type="ECO:0000256" key="2">
    <source>
        <dbReference type="ARBA" id="ARBA00022457"/>
    </source>
</evidence>
<dbReference type="PANTHER" id="PTHR11076:SF35">
    <property type="entry name" value="DNA REPAIR PROTEIN HOMOLOG YOBH"/>
    <property type="match status" value="1"/>
</dbReference>
<comment type="caution">
    <text evidence="9">The sequence shown here is derived from an EMBL/GenBank/DDBJ whole genome shotgun (WGS) entry which is preliminary data.</text>
</comment>
<accession>A0A1E3A7V7</accession>
<organism evidence="9 10">
    <name type="scientific">Eisenbergiella tayi</name>
    <dbReference type="NCBI Taxonomy" id="1432052"/>
    <lineage>
        <taxon>Bacteria</taxon>
        <taxon>Bacillati</taxon>
        <taxon>Bacillota</taxon>
        <taxon>Clostridia</taxon>
        <taxon>Lachnospirales</taxon>
        <taxon>Lachnospiraceae</taxon>
        <taxon>Eisenbergiella</taxon>
    </lineage>
</organism>
<comment type="function">
    <text evidence="6">Poorly processive, error-prone DNA polymerase involved in untargeted mutagenesis. Copies undamaged DNA at stalled replication forks, which arise in vivo from mismatched or misaligned primer ends. These misaligned primers can be extended by PolIV. Exhibits no 3'-5' exonuclease (proofreading) activity. May be involved in translesional synthesis, in conjunction with the beta clamp from PolIII.</text>
</comment>
<evidence type="ECO:0000313" key="10">
    <source>
        <dbReference type="Proteomes" id="UP000094067"/>
    </source>
</evidence>
<dbReference type="Pfam" id="PF11798">
    <property type="entry name" value="IMS_HHH"/>
    <property type="match status" value="1"/>
</dbReference>